<protein>
    <submittedName>
        <fullName evidence="1">Uncharacterized protein</fullName>
    </submittedName>
</protein>
<organism evidence="1 2">
    <name type="scientific">Pantoea phage vB_PagS_AAS21</name>
    <dbReference type="NCBI Taxonomy" id="2575261"/>
    <lineage>
        <taxon>Viruses</taxon>
        <taxon>Duplodnaviria</taxon>
        <taxon>Heunggongvirae</taxon>
        <taxon>Uroviricota</taxon>
        <taxon>Caudoviricetes</taxon>
        <taxon>Demerecviridae</taxon>
        <taxon>Keyvirus</taxon>
        <taxon>Keyvirus AAS21</taxon>
    </lineage>
</organism>
<dbReference type="EMBL" id="MK770119">
    <property type="protein sequence ID" value="QCW23903.1"/>
    <property type="molecule type" value="Genomic_DNA"/>
</dbReference>
<reference evidence="1 2" key="1">
    <citation type="submission" date="2019-04" db="EMBL/GenBank/DDBJ databases">
        <title>Complete genome sequence of Pantoea bacteriophage vB_PagS_AAS21.</title>
        <authorList>
            <person name="Truncaite L."/>
            <person name="Simoliuniene M."/>
            <person name="Zajanckauskaite A."/>
            <person name="Meskys R."/>
            <person name="Simoliunas E."/>
        </authorList>
    </citation>
    <scope>NUCLEOTIDE SEQUENCE [LARGE SCALE GENOMIC DNA]</scope>
</reference>
<keyword evidence="2" id="KW-1185">Reference proteome</keyword>
<evidence type="ECO:0000313" key="1">
    <source>
        <dbReference type="EMBL" id="QCW23903.1"/>
    </source>
</evidence>
<proteinExistence type="predicted"/>
<accession>A0A4Y5P212</accession>
<dbReference type="Proteomes" id="UP000308921">
    <property type="component" value="Segment"/>
</dbReference>
<sequence length="80" mass="9115">MFIKLKAVATRDTNGSVEMHKMGKDITLFISHIESVETRRSVVYDSESKIVTRSGIYYYLKETHAEVEKLVRVALHTKGA</sequence>
<evidence type="ECO:0000313" key="2">
    <source>
        <dbReference type="Proteomes" id="UP000308921"/>
    </source>
</evidence>
<gene>
    <name evidence="1" type="ORF">AAS21_gp165</name>
</gene>
<name>A0A4Y5P212_9CAUD</name>